<organism evidence="2">
    <name type="scientific">Lygus hesperus</name>
    <name type="common">Western plant bug</name>
    <dbReference type="NCBI Taxonomy" id="30085"/>
    <lineage>
        <taxon>Eukaryota</taxon>
        <taxon>Metazoa</taxon>
        <taxon>Ecdysozoa</taxon>
        <taxon>Arthropoda</taxon>
        <taxon>Hexapoda</taxon>
        <taxon>Insecta</taxon>
        <taxon>Pterygota</taxon>
        <taxon>Neoptera</taxon>
        <taxon>Paraneoptera</taxon>
        <taxon>Hemiptera</taxon>
        <taxon>Heteroptera</taxon>
        <taxon>Panheteroptera</taxon>
        <taxon>Cimicomorpha</taxon>
        <taxon>Miridae</taxon>
        <taxon>Mirini</taxon>
        <taxon>Lygus</taxon>
    </lineage>
</organism>
<reference evidence="2" key="1">
    <citation type="journal article" date="2014" name="PLoS ONE">
        <title>Transcriptome-Based Identification of ABC Transporters in the Western Tarnished Plant Bug Lygus hesperus.</title>
        <authorList>
            <person name="Hull J.J."/>
            <person name="Chaney K."/>
            <person name="Geib S.M."/>
            <person name="Fabrick J.A."/>
            <person name="Brent C.S."/>
            <person name="Walsh D."/>
            <person name="Lavine L.C."/>
        </authorList>
    </citation>
    <scope>NUCLEOTIDE SEQUENCE</scope>
</reference>
<reference evidence="2" key="2">
    <citation type="submission" date="2014-07" db="EMBL/GenBank/DDBJ databases">
        <authorList>
            <person name="Hull J."/>
        </authorList>
    </citation>
    <scope>NUCLEOTIDE SEQUENCE</scope>
</reference>
<evidence type="ECO:0000313" key="1">
    <source>
        <dbReference type="EMBL" id="JAG09225.1"/>
    </source>
</evidence>
<protein>
    <submittedName>
        <fullName evidence="2">Replication protein 1a</fullName>
    </submittedName>
</protein>
<dbReference type="AlphaFoldDB" id="A0A0A9X0G7"/>
<evidence type="ECO:0000313" key="2">
    <source>
        <dbReference type="EMBL" id="JAG13151.1"/>
    </source>
</evidence>
<dbReference type="EMBL" id="GBHO01034379">
    <property type="protein sequence ID" value="JAG09225.1"/>
    <property type="molecule type" value="Transcribed_RNA"/>
</dbReference>
<gene>
    <name evidence="1" type="ORF">CM83_5961</name>
    <name evidence="2" type="ORF">CM83_5969</name>
</gene>
<accession>A0A0A9X0G7</accession>
<dbReference type="EMBL" id="GBHO01030453">
    <property type="protein sequence ID" value="JAG13151.1"/>
    <property type="molecule type" value="Transcribed_RNA"/>
</dbReference>
<name>A0A0A9X0G7_LYGHE</name>
<sequence length="138" mass="15415">MTPYHKNSAGGTVANSGWDIGRRRSTIQGKKLAINQERYSIGILSDISPINSKSQECTPPLYLPEYTRHRMSTADTVAWLGNGKCNVGQSTHNDNRNSDAGEKLFSQYIHRIESGVGGGEEYTKFRKRECEIFSLFPS</sequence>
<proteinExistence type="predicted"/>